<accession>A0ABP0GHF3</accession>
<evidence type="ECO:0000313" key="4">
    <source>
        <dbReference type="EMBL" id="CAK8691196.1"/>
    </source>
</evidence>
<dbReference type="Proteomes" id="UP001642483">
    <property type="component" value="Unassembled WGS sequence"/>
</dbReference>
<name>A0ABP0GHF3_CLALP</name>
<comment type="caution">
    <text evidence="4">The sequence shown here is derived from an EMBL/GenBank/DDBJ whole genome shotgun (WGS) entry which is preliminary data.</text>
</comment>
<gene>
    <name evidence="4" type="ORF">CVLEPA_LOCUS23779</name>
</gene>
<dbReference type="PROSITE" id="PS01180">
    <property type="entry name" value="CUB"/>
    <property type="match status" value="1"/>
</dbReference>
<evidence type="ECO:0000256" key="2">
    <source>
        <dbReference type="PROSITE-ProRule" id="PRU00059"/>
    </source>
</evidence>
<keyword evidence="5" id="KW-1185">Reference proteome</keyword>
<proteinExistence type="predicted"/>
<dbReference type="SUPFAM" id="SSF49854">
    <property type="entry name" value="Spermadhesin, CUB domain"/>
    <property type="match status" value="1"/>
</dbReference>
<dbReference type="InterPro" id="IPR035914">
    <property type="entry name" value="Sperma_CUB_dom_sf"/>
</dbReference>
<evidence type="ECO:0000256" key="1">
    <source>
        <dbReference type="ARBA" id="ARBA00023157"/>
    </source>
</evidence>
<evidence type="ECO:0000259" key="3">
    <source>
        <dbReference type="PROSITE" id="PS01180"/>
    </source>
</evidence>
<dbReference type="Gene3D" id="2.60.120.290">
    <property type="entry name" value="Spermadhesin, CUB domain"/>
    <property type="match status" value="1"/>
</dbReference>
<evidence type="ECO:0000313" key="5">
    <source>
        <dbReference type="Proteomes" id="UP001642483"/>
    </source>
</evidence>
<dbReference type="CDD" id="cd00041">
    <property type="entry name" value="CUB"/>
    <property type="match status" value="1"/>
</dbReference>
<protein>
    <recommendedName>
        <fullName evidence="3">CUB domain-containing protein</fullName>
    </recommendedName>
</protein>
<sequence length="62" mass="7019">MRASFEFAFGIILPSIVLDQNVIEINGQAYGTLNSPGYPLPYDDNANITWKITVREGYRVRL</sequence>
<organism evidence="4 5">
    <name type="scientific">Clavelina lepadiformis</name>
    <name type="common">Light-bulb sea squirt</name>
    <name type="synonym">Ascidia lepadiformis</name>
    <dbReference type="NCBI Taxonomy" id="159417"/>
    <lineage>
        <taxon>Eukaryota</taxon>
        <taxon>Metazoa</taxon>
        <taxon>Chordata</taxon>
        <taxon>Tunicata</taxon>
        <taxon>Ascidiacea</taxon>
        <taxon>Aplousobranchia</taxon>
        <taxon>Clavelinidae</taxon>
        <taxon>Clavelina</taxon>
    </lineage>
</organism>
<feature type="domain" description="CUB" evidence="3">
    <location>
        <begin position="19"/>
        <end position="62"/>
    </location>
</feature>
<comment type="caution">
    <text evidence="2">Lacks conserved residue(s) required for the propagation of feature annotation.</text>
</comment>
<dbReference type="Pfam" id="PF00431">
    <property type="entry name" value="CUB"/>
    <property type="match status" value="1"/>
</dbReference>
<keyword evidence="1" id="KW-1015">Disulfide bond</keyword>
<dbReference type="InterPro" id="IPR000859">
    <property type="entry name" value="CUB_dom"/>
</dbReference>
<dbReference type="EMBL" id="CAWYQH010000119">
    <property type="protein sequence ID" value="CAK8691196.1"/>
    <property type="molecule type" value="Genomic_DNA"/>
</dbReference>
<reference evidence="4 5" key="1">
    <citation type="submission" date="2024-02" db="EMBL/GenBank/DDBJ databases">
        <authorList>
            <person name="Daric V."/>
            <person name="Darras S."/>
        </authorList>
    </citation>
    <scope>NUCLEOTIDE SEQUENCE [LARGE SCALE GENOMIC DNA]</scope>
</reference>